<dbReference type="RefSeq" id="WP_143073332.1">
    <property type="nucleotide sequence ID" value="NZ_FOGI01000002.1"/>
</dbReference>
<dbReference type="GO" id="GO:0005840">
    <property type="term" value="C:ribosome"/>
    <property type="evidence" value="ECO:0007669"/>
    <property type="project" value="UniProtKB-KW"/>
</dbReference>
<dbReference type="STRING" id="155974.SAMN04487818_10237"/>
<dbReference type="Pfam" id="PF01281">
    <property type="entry name" value="Ribosomal_L9_N"/>
    <property type="match status" value="1"/>
</dbReference>
<reference evidence="3" key="1">
    <citation type="submission" date="2016-10" db="EMBL/GenBank/DDBJ databases">
        <authorList>
            <person name="Varghese N."/>
            <person name="Submissions S."/>
        </authorList>
    </citation>
    <scope>NUCLEOTIDE SEQUENCE [LARGE SCALE GENOMIC DNA]</scope>
    <source>
        <strain evidence="3">DSM 44260</strain>
    </source>
</reference>
<proteinExistence type="predicted"/>
<organism evidence="2 3">
    <name type="scientific">Actinokineospora terrae</name>
    <dbReference type="NCBI Taxonomy" id="155974"/>
    <lineage>
        <taxon>Bacteria</taxon>
        <taxon>Bacillati</taxon>
        <taxon>Actinomycetota</taxon>
        <taxon>Actinomycetes</taxon>
        <taxon>Pseudonocardiales</taxon>
        <taxon>Pseudonocardiaceae</taxon>
        <taxon>Actinokineospora</taxon>
    </lineage>
</organism>
<accession>A0A1H9M926</accession>
<keyword evidence="2" id="KW-0687">Ribonucleoprotein</keyword>
<evidence type="ECO:0000313" key="3">
    <source>
        <dbReference type="Proteomes" id="UP000199051"/>
    </source>
</evidence>
<protein>
    <submittedName>
        <fullName evidence="2">Ribosomal protein L9, N-terminal domain</fullName>
    </submittedName>
</protein>
<feature type="domain" description="Ribosomal protein L9" evidence="1">
    <location>
        <begin position="1"/>
        <end position="41"/>
    </location>
</feature>
<keyword evidence="2" id="KW-0689">Ribosomal protein</keyword>
<dbReference type="InterPro" id="IPR009027">
    <property type="entry name" value="Ribosomal_bL9/RNase_H1_N"/>
</dbReference>
<dbReference type="InterPro" id="IPR020070">
    <property type="entry name" value="Ribosomal_bL9_N"/>
</dbReference>
<gene>
    <name evidence="2" type="ORF">SAMN04487818_10237</name>
</gene>
<dbReference type="SUPFAM" id="SSF55658">
    <property type="entry name" value="L9 N-domain-like"/>
    <property type="match status" value="1"/>
</dbReference>
<dbReference type="EMBL" id="FOGI01000002">
    <property type="protein sequence ID" value="SER20270.1"/>
    <property type="molecule type" value="Genomic_DNA"/>
</dbReference>
<dbReference type="AlphaFoldDB" id="A0A1H9M926"/>
<name>A0A1H9M926_9PSEU</name>
<dbReference type="Proteomes" id="UP000199051">
    <property type="component" value="Unassembled WGS sequence"/>
</dbReference>
<evidence type="ECO:0000313" key="2">
    <source>
        <dbReference type="EMBL" id="SER20270.1"/>
    </source>
</evidence>
<keyword evidence="3" id="KW-1185">Reference proteome</keyword>
<evidence type="ECO:0000259" key="1">
    <source>
        <dbReference type="Pfam" id="PF01281"/>
    </source>
</evidence>
<sequence>MRVRLYQDVPSVAAAGDVVEVPNDARGYGLLDRHLAVQLTPFTPVTVELDEDQVTTLLASTGP</sequence>